<dbReference type="InterPro" id="IPR011146">
    <property type="entry name" value="HIT-like"/>
</dbReference>
<evidence type="ECO:0000313" key="6">
    <source>
        <dbReference type="Proteomes" id="UP000268908"/>
    </source>
</evidence>
<evidence type="ECO:0000256" key="2">
    <source>
        <dbReference type="PIRSR" id="PIRSR601310-3"/>
    </source>
</evidence>
<dbReference type="SUPFAM" id="SSF54197">
    <property type="entry name" value="HIT-like"/>
    <property type="match status" value="1"/>
</dbReference>
<accession>A0A497XCU1</accession>
<feature type="active site" description="Tele-AMP-histidine intermediate" evidence="1">
    <location>
        <position position="99"/>
    </location>
</feature>
<evidence type="ECO:0000259" key="4">
    <source>
        <dbReference type="PROSITE" id="PS51084"/>
    </source>
</evidence>
<dbReference type="InterPro" id="IPR001310">
    <property type="entry name" value="Histidine_triad_HIT"/>
</dbReference>
<sequence length="119" mass="12890">MSDCIFCKIIAGQIPCKKVYEDDDIFAFHDINPAAPVHFMVVPKQHIASLYEADQSHQAVLGKILAKAGELARAQGATDGFRTIINTGRVGGQEVYHLHVHIIGGPDRLGPMIVKKTGA</sequence>
<dbReference type="Proteomes" id="UP000268908">
    <property type="component" value="Unassembled WGS sequence"/>
</dbReference>
<feature type="domain" description="HIT" evidence="4">
    <location>
        <begin position="5"/>
        <end position="114"/>
    </location>
</feature>
<proteinExistence type="predicted"/>
<keyword evidence="6" id="KW-1185">Reference proteome</keyword>
<dbReference type="AlphaFoldDB" id="A0A497XCU1"/>
<dbReference type="GO" id="GO:0003824">
    <property type="term" value="F:catalytic activity"/>
    <property type="evidence" value="ECO:0007669"/>
    <property type="project" value="InterPro"/>
</dbReference>
<organism evidence="5 6">
    <name type="scientific">Sulfurisoma sediminicola</name>
    <dbReference type="NCBI Taxonomy" id="1381557"/>
    <lineage>
        <taxon>Bacteria</taxon>
        <taxon>Pseudomonadati</taxon>
        <taxon>Pseudomonadota</taxon>
        <taxon>Betaproteobacteria</taxon>
        <taxon>Nitrosomonadales</taxon>
        <taxon>Sterolibacteriaceae</taxon>
        <taxon>Sulfurisoma</taxon>
    </lineage>
</organism>
<comment type="caution">
    <text evidence="5">The sequence shown here is derived from an EMBL/GenBank/DDBJ whole genome shotgun (WGS) entry which is preliminary data.</text>
</comment>
<evidence type="ECO:0000256" key="3">
    <source>
        <dbReference type="PROSITE-ProRule" id="PRU00464"/>
    </source>
</evidence>
<dbReference type="InterPro" id="IPR019808">
    <property type="entry name" value="Histidine_triad_CS"/>
</dbReference>
<dbReference type="Gene3D" id="3.30.428.10">
    <property type="entry name" value="HIT-like"/>
    <property type="match status" value="1"/>
</dbReference>
<dbReference type="RefSeq" id="WP_121242607.1">
    <property type="nucleotide sequence ID" value="NZ_BHVV01000003.1"/>
</dbReference>
<dbReference type="OrthoDB" id="9784774at2"/>
<name>A0A497XCU1_9PROT</name>
<feature type="short sequence motif" description="Histidine triad motif" evidence="2 3">
    <location>
        <begin position="97"/>
        <end position="101"/>
    </location>
</feature>
<dbReference type="PROSITE" id="PS51084">
    <property type="entry name" value="HIT_2"/>
    <property type="match status" value="1"/>
</dbReference>
<reference evidence="5 6" key="1">
    <citation type="submission" date="2018-10" db="EMBL/GenBank/DDBJ databases">
        <title>Genomic Encyclopedia of Type Strains, Phase IV (KMG-IV): sequencing the most valuable type-strain genomes for metagenomic binning, comparative biology and taxonomic classification.</title>
        <authorList>
            <person name="Goeker M."/>
        </authorList>
    </citation>
    <scope>NUCLEOTIDE SEQUENCE [LARGE SCALE GENOMIC DNA]</scope>
    <source>
        <strain evidence="5 6">DSM 26916</strain>
    </source>
</reference>
<gene>
    <name evidence="5" type="ORF">DFR35_2353</name>
</gene>
<dbReference type="PRINTS" id="PR00332">
    <property type="entry name" value="HISTRIAD"/>
</dbReference>
<dbReference type="CDD" id="cd01276">
    <property type="entry name" value="PKCI_related"/>
    <property type="match status" value="1"/>
</dbReference>
<dbReference type="EMBL" id="RCCI01000006">
    <property type="protein sequence ID" value="RLJ63721.1"/>
    <property type="molecule type" value="Genomic_DNA"/>
</dbReference>
<dbReference type="Pfam" id="PF01230">
    <property type="entry name" value="HIT"/>
    <property type="match status" value="1"/>
</dbReference>
<evidence type="ECO:0000256" key="1">
    <source>
        <dbReference type="PIRSR" id="PIRSR601310-1"/>
    </source>
</evidence>
<dbReference type="PROSITE" id="PS00892">
    <property type="entry name" value="HIT_1"/>
    <property type="match status" value="1"/>
</dbReference>
<dbReference type="PANTHER" id="PTHR23089">
    <property type="entry name" value="HISTIDINE TRIAD HIT PROTEIN"/>
    <property type="match status" value="1"/>
</dbReference>
<dbReference type="InterPro" id="IPR036265">
    <property type="entry name" value="HIT-like_sf"/>
</dbReference>
<evidence type="ECO:0000313" key="5">
    <source>
        <dbReference type="EMBL" id="RLJ63721.1"/>
    </source>
</evidence>
<protein>
    <submittedName>
        <fullName evidence="5">Histidine triad (HIT) family protein</fullName>
    </submittedName>
</protein>